<dbReference type="InterPro" id="IPR008620">
    <property type="entry name" value="FixH"/>
</dbReference>
<dbReference type="RefSeq" id="WP_054134333.1">
    <property type="nucleotide sequence ID" value="NZ_JAIXHN010000015.1"/>
</dbReference>
<evidence type="ECO:0000313" key="2">
    <source>
        <dbReference type="EMBL" id="ASR53292.1"/>
    </source>
</evidence>
<dbReference type="Pfam" id="PF05751">
    <property type="entry name" value="FixH"/>
    <property type="match status" value="1"/>
</dbReference>
<gene>
    <name evidence="2" type="ORF">B5J99_02755</name>
</gene>
<evidence type="ECO:0000313" key="3">
    <source>
        <dbReference type="Proteomes" id="UP000258016"/>
    </source>
</evidence>
<dbReference type="EMBL" id="CP020083">
    <property type="protein sequence ID" value="ASR53292.1"/>
    <property type="molecule type" value="Genomic_DNA"/>
</dbReference>
<keyword evidence="3" id="KW-1185">Reference proteome</keyword>
<proteinExistence type="predicted"/>
<name>A0ABM6MB85_9SPHN</name>
<evidence type="ECO:0008006" key="4">
    <source>
        <dbReference type="Google" id="ProtNLM"/>
    </source>
</evidence>
<sequence length="156" mass="17401">MSTLPAKKLFTGWHMTAILVGFFAIVMAVNFTMARLAYSTFGGKVVENSYVASQQYNDLLARAEVQDQMGWTQSVWLDRTRHMRITLGQDGRPLAITSATATVSHPLGSVPSRTLTMVRDGKGGMISTAPLEQGRWRVDLIVRHDAQEARYRSDVR</sequence>
<keyword evidence="1" id="KW-0472">Membrane</keyword>
<protein>
    <recommendedName>
        <fullName evidence="4">Nitrogen fixation protein FixH</fullName>
    </recommendedName>
</protein>
<reference evidence="2 3" key="1">
    <citation type="submission" date="2017-03" db="EMBL/GenBank/DDBJ databases">
        <title>Complete genome sequence of Blastomonas fulva degrading microcsystin LR.</title>
        <authorList>
            <person name="Lee H.-g."/>
            <person name="Jin L."/>
            <person name="oh H.-M."/>
        </authorList>
    </citation>
    <scope>NUCLEOTIDE SEQUENCE [LARGE SCALE GENOMIC DNA]</scope>
    <source>
        <strain evidence="2 3">T2</strain>
    </source>
</reference>
<organism evidence="2 3">
    <name type="scientific">Blastomonas fulva</name>
    <dbReference type="NCBI Taxonomy" id="1550728"/>
    <lineage>
        <taxon>Bacteria</taxon>
        <taxon>Pseudomonadati</taxon>
        <taxon>Pseudomonadota</taxon>
        <taxon>Alphaproteobacteria</taxon>
        <taxon>Sphingomonadales</taxon>
        <taxon>Sphingomonadaceae</taxon>
        <taxon>Blastomonas</taxon>
    </lineage>
</organism>
<keyword evidence="1" id="KW-0812">Transmembrane</keyword>
<keyword evidence="1" id="KW-1133">Transmembrane helix</keyword>
<evidence type="ECO:0000256" key="1">
    <source>
        <dbReference type="SAM" id="Phobius"/>
    </source>
</evidence>
<dbReference type="Proteomes" id="UP000258016">
    <property type="component" value="Chromosome"/>
</dbReference>
<accession>A0ABM6MB85</accession>
<feature type="transmembrane region" description="Helical" evidence="1">
    <location>
        <begin position="12"/>
        <end position="31"/>
    </location>
</feature>